<dbReference type="RefSeq" id="WP_108517097.1">
    <property type="nucleotide sequence ID" value="NZ_CP026951.1"/>
</dbReference>
<evidence type="ECO:0000313" key="2">
    <source>
        <dbReference type="Proteomes" id="UP000244978"/>
    </source>
</evidence>
<dbReference type="InterPro" id="IPR019933">
    <property type="entry name" value="DivIVA_domain"/>
</dbReference>
<proteinExistence type="predicted"/>
<dbReference type="Proteomes" id="UP000244978">
    <property type="component" value="Unassembled WGS sequence"/>
</dbReference>
<evidence type="ECO:0000313" key="1">
    <source>
        <dbReference type="EMBL" id="PWB97042.1"/>
    </source>
</evidence>
<sequence length="182" mass="20594">MSATFPKTRRSRFGYDIEQVEDFLEDARRAYTAERGEYSAVSAEDIRRVAFAMQKGGYSTEHVDAALERLEDAFAMRERERLSPGTSQTVLAQKRELAQEVVNRLARPRGDRFARVNLLADGYRRSEVDALCDRISDYLLTGAPLNLVDVRTAAFRPQRGGYREAQVDSLLDAVIDIIQSVD</sequence>
<dbReference type="KEGG" id="salc:C2138_08620"/>
<name>A0A2U1SZK8_9MICO</name>
<dbReference type="Gene3D" id="6.10.250.660">
    <property type="match status" value="1"/>
</dbReference>
<organism evidence="1 2">
    <name type="scientific">Homoserinimonas hongtaonis</name>
    <dbReference type="NCBI Taxonomy" id="2079791"/>
    <lineage>
        <taxon>Bacteria</taxon>
        <taxon>Bacillati</taxon>
        <taxon>Actinomycetota</taxon>
        <taxon>Actinomycetes</taxon>
        <taxon>Micrococcales</taxon>
        <taxon>Microbacteriaceae</taxon>
        <taxon>Homoserinimonas</taxon>
    </lineage>
</organism>
<protein>
    <submittedName>
        <fullName evidence="1">DivIVA domain-containing protein</fullName>
    </submittedName>
</protein>
<dbReference type="NCBIfam" id="TIGR03544">
    <property type="entry name" value="DivI1A_domain"/>
    <property type="match status" value="2"/>
</dbReference>
<keyword evidence="2" id="KW-1185">Reference proteome</keyword>
<dbReference type="OrthoDB" id="3480096at2"/>
<dbReference type="EMBL" id="QEEX01000001">
    <property type="protein sequence ID" value="PWB97042.1"/>
    <property type="molecule type" value="Genomic_DNA"/>
</dbReference>
<gene>
    <name evidence="1" type="ORF">DF220_03710</name>
</gene>
<accession>A0A2U1SZK8</accession>
<reference evidence="2" key="1">
    <citation type="submission" date="2018-04" db="EMBL/GenBank/DDBJ databases">
        <authorList>
            <person name="Liu S."/>
            <person name="Wang Z."/>
            <person name="Li J."/>
        </authorList>
    </citation>
    <scope>NUCLEOTIDE SEQUENCE [LARGE SCALE GENOMIC DNA]</scope>
    <source>
        <strain evidence="2">S1194</strain>
    </source>
</reference>
<dbReference type="InterPro" id="IPR019932">
    <property type="entry name" value="CHP03543"/>
</dbReference>
<dbReference type="NCBIfam" id="TIGR03543">
    <property type="entry name" value="divI1A_rptt_fam"/>
    <property type="match status" value="1"/>
</dbReference>
<comment type="caution">
    <text evidence="1">The sequence shown here is derived from an EMBL/GenBank/DDBJ whole genome shotgun (WGS) entry which is preliminary data.</text>
</comment>
<dbReference type="AlphaFoldDB" id="A0A2U1SZK8"/>